<evidence type="ECO:0000313" key="2">
    <source>
        <dbReference type="Proteomes" id="UP001642260"/>
    </source>
</evidence>
<name>A0ABC8JJH1_ERUVS</name>
<keyword evidence="2" id="KW-1185">Reference proteome</keyword>
<accession>A0ABC8JJH1</accession>
<protein>
    <submittedName>
        <fullName evidence="1">Uncharacterized protein</fullName>
    </submittedName>
</protein>
<reference evidence="1 2" key="1">
    <citation type="submission" date="2022-03" db="EMBL/GenBank/DDBJ databases">
        <authorList>
            <person name="Macdonald S."/>
            <person name="Ahmed S."/>
            <person name="Newling K."/>
        </authorList>
    </citation>
    <scope>NUCLEOTIDE SEQUENCE [LARGE SCALE GENOMIC DNA]</scope>
</reference>
<gene>
    <name evidence="1" type="ORF">ERUC_LOCUS12011</name>
</gene>
<organism evidence="1 2">
    <name type="scientific">Eruca vesicaria subsp. sativa</name>
    <name type="common">Garden rocket</name>
    <name type="synonym">Eruca sativa</name>
    <dbReference type="NCBI Taxonomy" id="29727"/>
    <lineage>
        <taxon>Eukaryota</taxon>
        <taxon>Viridiplantae</taxon>
        <taxon>Streptophyta</taxon>
        <taxon>Embryophyta</taxon>
        <taxon>Tracheophyta</taxon>
        <taxon>Spermatophyta</taxon>
        <taxon>Magnoliopsida</taxon>
        <taxon>eudicotyledons</taxon>
        <taxon>Gunneridae</taxon>
        <taxon>Pentapetalae</taxon>
        <taxon>rosids</taxon>
        <taxon>malvids</taxon>
        <taxon>Brassicales</taxon>
        <taxon>Brassicaceae</taxon>
        <taxon>Brassiceae</taxon>
        <taxon>Eruca</taxon>
    </lineage>
</organism>
<dbReference type="AlphaFoldDB" id="A0ABC8JJH1"/>
<comment type="caution">
    <text evidence="1">The sequence shown here is derived from an EMBL/GenBank/DDBJ whole genome shotgun (WGS) entry which is preliminary data.</text>
</comment>
<dbReference type="Proteomes" id="UP001642260">
    <property type="component" value="Unassembled WGS sequence"/>
</dbReference>
<dbReference type="EMBL" id="CAKOAT010113488">
    <property type="protein sequence ID" value="CAH8330331.1"/>
    <property type="molecule type" value="Genomic_DNA"/>
</dbReference>
<evidence type="ECO:0000313" key="1">
    <source>
        <dbReference type="EMBL" id="CAH8330331.1"/>
    </source>
</evidence>
<proteinExistence type="predicted"/>
<sequence>MRLEIVQNDVVVLLQREIPDSINIQVAKWVLGLQRIVITAVYISNKNHFFLHHSTSVEHLSAERFLAELLYPSRPPTSSVTELYKLHSTAPPPLLLPQTVITEL</sequence>